<reference evidence="2 3" key="1">
    <citation type="journal article" date="2019" name="Environ. Microbiol.">
        <title>Species interactions and distinct microbial communities in high Arctic permafrost affected cryosols are associated with the CH4 and CO2 gas fluxes.</title>
        <authorList>
            <person name="Altshuler I."/>
            <person name="Hamel J."/>
            <person name="Turney S."/>
            <person name="Magnuson E."/>
            <person name="Levesque R."/>
            <person name="Greer C."/>
            <person name="Whyte L.G."/>
        </authorList>
    </citation>
    <scope>NUCLEOTIDE SEQUENCE [LARGE SCALE GENOMIC DNA]</scope>
    <source>
        <strain evidence="2 3">42</strain>
    </source>
</reference>
<proteinExistence type="predicted"/>
<keyword evidence="1" id="KW-0812">Transmembrane</keyword>
<dbReference type="OrthoDB" id="1340494at2"/>
<dbReference type="Proteomes" id="UP000319700">
    <property type="component" value="Unassembled WGS sequence"/>
</dbReference>
<protein>
    <submittedName>
        <fullName evidence="2">Uncharacterized protein</fullName>
    </submittedName>
</protein>
<evidence type="ECO:0000313" key="2">
    <source>
        <dbReference type="EMBL" id="TPG42050.1"/>
    </source>
</evidence>
<comment type="caution">
    <text evidence="2">The sequence shown here is derived from an EMBL/GenBank/DDBJ whole genome shotgun (WGS) entry which is preliminary data.</text>
</comment>
<feature type="transmembrane region" description="Helical" evidence="1">
    <location>
        <begin position="226"/>
        <end position="244"/>
    </location>
</feature>
<evidence type="ECO:0000313" key="3">
    <source>
        <dbReference type="Proteomes" id="UP000319700"/>
    </source>
</evidence>
<name>A0A502EZN4_9FLAO</name>
<gene>
    <name evidence="2" type="ORF">EAH81_06920</name>
</gene>
<organism evidence="2 3">
    <name type="scientific">Flavobacterium pectinovorum</name>
    <dbReference type="NCBI Taxonomy" id="29533"/>
    <lineage>
        <taxon>Bacteria</taxon>
        <taxon>Pseudomonadati</taxon>
        <taxon>Bacteroidota</taxon>
        <taxon>Flavobacteriia</taxon>
        <taxon>Flavobacteriales</taxon>
        <taxon>Flavobacteriaceae</taxon>
        <taxon>Flavobacterium</taxon>
    </lineage>
</organism>
<dbReference type="EMBL" id="RCZH01000004">
    <property type="protein sequence ID" value="TPG42050.1"/>
    <property type="molecule type" value="Genomic_DNA"/>
</dbReference>
<keyword evidence="1" id="KW-1133">Transmembrane helix</keyword>
<evidence type="ECO:0000256" key="1">
    <source>
        <dbReference type="SAM" id="Phobius"/>
    </source>
</evidence>
<sequence>MPNFTIEDYKEAIRAKYEKDINNPVSDSLTSLGQAYLRDFCWQKFEGELSEDDKRVFNSFFGCEFNSITRNLFRDSTDRFRPIGTFLKRQTDLASREAVDLTAILVDFQHRPFRKFREKGIINYLKHPEDSKISESSDAKDEVREEVTNKNEVINSGETISNDNIKEENQIKGFADLKPDLGKVEESKDLEQVEVLTIVSKPVVINLKERVKKTILFFFYKLKNTAIATFLIFGLISTVIYFAFFKNDCMQWSEDHYEIVDCTSKNDENLNEIIPLNEDLLDFRKLKVCDTTNCFKKDGEAFVWYTKTPNGGIDFFNGHGRHPENSRPLRPVSHYIYTKYLKGKPCK</sequence>
<accession>A0A502EZN4</accession>
<keyword evidence="3" id="KW-1185">Reference proteome</keyword>
<keyword evidence="1" id="KW-0472">Membrane</keyword>
<dbReference type="AlphaFoldDB" id="A0A502EZN4"/>
<dbReference type="RefSeq" id="WP_140505198.1">
    <property type="nucleotide sequence ID" value="NZ_RCZH01000004.1"/>
</dbReference>